<dbReference type="InterPro" id="IPR027417">
    <property type="entry name" value="P-loop_NTPase"/>
</dbReference>
<feature type="transmembrane region" description="Helical" evidence="9">
    <location>
        <begin position="1155"/>
        <end position="1172"/>
    </location>
</feature>
<keyword evidence="12" id="KW-1185">Reference proteome</keyword>
<dbReference type="SMART" id="SM00382">
    <property type="entry name" value="AAA"/>
    <property type="match status" value="2"/>
</dbReference>
<dbReference type="EMBL" id="MU167316">
    <property type="protein sequence ID" value="KAG0143542.1"/>
    <property type="molecule type" value="Genomic_DNA"/>
</dbReference>
<dbReference type="OrthoDB" id="245989at2759"/>
<dbReference type="InterPro" id="IPR017871">
    <property type="entry name" value="ABC_transporter-like_CS"/>
</dbReference>
<comment type="caution">
    <text evidence="11">The sequence shown here is derived from an EMBL/GenBank/DDBJ whole genome shotgun (WGS) entry which is preliminary data.</text>
</comment>
<dbReference type="SUPFAM" id="SSF52540">
    <property type="entry name" value="P-loop containing nucleoside triphosphate hydrolases"/>
    <property type="match status" value="2"/>
</dbReference>
<feature type="domain" description="ABC transporter" evidence="10">
    <location>
        <begin position="823"/>
        <end position="1062"/>
    </location>
</feature>
<evidence type="ECO:0000256" key="7">
    <source>
        <dbReference type="ARBA" id="ARBA00022989"/>
    </source>
</evidence>
<sequence length="1443" mass="162706">MPSYEISKAEMISSDNVEVLQQTASQHVDVCSAEQNFAALCRQLSEASLHHLAHNQTDGRVRDKESQDHHGDKLFDLLSYLRGTTEERKDLGFFHKELGVVFDKLSVTGTGGIKLEIRTFSFVLKQLLLSPIISHLKRRFAPETKRILYPMSGFLKPGQMCLVLGRPGSGCTTFLKVIANQRMGYMKIEGEVLYSGISADVMAEQFKGECVYNPEDDYHHPTLTVAQTIRFALSTKTPTRRLPGETKKIFIEKVMHVFLQMLGITHTKNTLVGDSVMRGVSGGERKRVSIAEMLATRACVLSWDNSTRGLDANTALEYAKSLRILTNVLSTTMFVTLYQAGEGIYNQFDKVMLLNEGRMVYFGPANEARSYMIGLGYKDLPRQTTADYLTGCTDSTNQRQFEEGFAVDLIPKTPEEMERAYLESTTFIRMNLEMLDYKKSCIRERRDQLEFIAAVKEDKSTNSGSKSPYTVSIFSQVKALIIRQVQLMLQDRLGRVFEWGSTMTLSFVVGSLFYDLPNTSEGAFTREGILFVAMLFNVFIALIELPKQMMGRPILRRQANFCFYRPGSHAIANVIAEIPFSFPKIFVFTTIIYLLAGLYRGAGAFFTCFLLIYAGYFSLNVFFRLLGAISFSYDTASRMASAVVILMSLYCGYEIPQGTIPKGLRWVFRINPLSYTFSALMGNELGRLDLACDESWIVPRGKDYPAGVGPNQACRLPGSMPGQSSTAGEDYIRLVFGYSKHDVWRNVGIIFGYMVVFMSLLFVAVEKLTGSSQPSIHVFQKENSERKELNRKLQEKKKQRLNGSCTQDLSDMMHTRQPLTWEALTYDVPFAGGQKRLLNEIYGYVKPGTLTALMGSSGAGKTTLLDVLANRKTTGVVGGQICISGVTPGVEYQRKTAYCEQQDMHDWTSTVREAFRFSAYLRQPADVSIEEKNAYVEEIIHLLEMEDLADAMIGIPGYGLDVEARKRVTIGVELAAKPQLLLFLDEPTSGLDGQSAYNIVRFLRKLASAGQAILCTIHQPNALLFENFDRLLLLKKGGRCVYFGEIGRDSNVIRSYFERQGAHCPKDGNPAEFMLEAIGTGTRDWADLWLESTEHSENIREIQRLENESSAHQKDYPTRTKEMVYAASFWYQLKTVIRRTNISFYRNGDYEVTRLFNHFSVGLIVGLTFLDLGNGVSATRDRLFSIFQGMVIPILIVTQVQPVFFKAREIYNRESSSKMYSPTVFAMGQFVAETPYSFACATVYYVLWYFLNGFQRETNRAGYAFLMILLIELYSVTVGQAIAALSPSEFIAQQANPAVLVTVLLFSGVPRSHTQFPIFWRDWIYNINPMTRYVSGSLANALHELPIQCREEEFVLFLPPAGNSCFEWAGSFVNATSGYLKDPENRDMCQYCLYKVGDEYLNSFGVTYETRWRDLGIFSVYVVANVIATVLGATFLTARYAKR</sequence>
<comment type="similarity">
    <text evidence="2">Belongs to the ABC transporter superfamily. ABCG family. PDR (TC 3.A.1.205) subfamily.</text>
</comment>
<evidence type="ECO:0000313" key="11">
    <source>
        <dbReference type="EMBL" id="KAG0143542.1"/>
    </source>
</evidence>
<evidence type="ECO:0000256" key="5">
    <source>
        <dbReference type="ARBA" id="ARBA00022741"/>
    </source>
</evidence>
<dbReference type="FunFam" id="3.40.50.300:FF:000054">
    <property type="entry name" value="ABC multidrug transporter atrF"/>
    <property type="match status" value="1"/>
</dbReference>
<accession>A0A9P6T8W3</accession>
<name>A0A9P6T8W3_9BASI</name>
<dbReference type="InterPro" id="IPR034001">
    <property type="entry name" value="ABCG_PDR_1"/>
</dbReference>
<feature type="transmembrane region" description="Helical" evidence="9">
    <location>
        <begin position="1263"/>
        <end position="1285"/>
    </location>
</feature>
<dbReference type="Pfam" id="PF19055">
    <property type="entry name" value="ABC2_membrane_7"/>
    <property type="match status" value="1"/>
</dbReference>
<keyword evidence="3" id="KW-0813">Transport</keyword>
<dbReference type="GO" id="GO:0016887">
    <property type="term" value="F:ATP hydrolysis activity"/>
    <property type="evidence" value="ECO:0007669"/>
    <property type="project" value="InterPro"/>
</dbReference>
<reference evidence="11" key="1">
    <citation type="submission" date="2013-11" db="EMBL/GenBank/DDBJ databases">
        <title>Genome sequence of the fusiform rust pathogen reveals effectors for host alternation and coevolution with pine.</title>
        <authorList>
            <consortium name="DOE Joint Genome Institute"/>
            <person name="Smith K."/>
            <person name="Pendleton A."/>
            <person name="Kubisiak T."/>
            <person name="Anderson C."/>
            <person name="Salamov A."/>
            <person name="Aerts A."/>
            <person name="Riley R."/>
            <person name="Clum A."/>
            <person name="Lindquist E."/>
            <person name="Ence D."/>
            <person name="Campbell M."/>
            <person name="Kronenberg Z."/>
            <person name="Feau N."/>
            <person name="Dhillon B."/>
            <person name="Hamelin R."/>
            <person name="Burleigh J."/>
            <person name="Smith J."/>
            <person name="Yandell M."/>
            <person name="Nelson C."/>
            <person name="Grigoriev I."/>
            <person name="Davis J."/>
        </authorList>
    </citation>
    <scope>NUCLEOTIDE SEQUENCE</scope>
    <source>
        <strain evidence="11">G11</strain>
    </source>
</reference>
<dbReference type="InterPro" id="IPR034003">
    <property type="entry name" value="ABCG_PDR_2"/>
</dbReference>
<dbReference type="Pfam" id="PF01061">
    <property type="entry name" value="ABC2_membrane"/>
    <property type="match status" value="2"/>
</dbReference>
<feature type="transmembrane region" description="Helical" evidence="9">
    <location>
        <begin position="1224"/>
        <end position="1251"/>
    </location>
</feature>
<dbReference type="Pfam" id="PF00005">
    <property type="entry name" value="ABC_tran"/>
    <property type="match status" value="2"/>
</dbReference>
<dbReference type="InterPro" id="IPR043926">
    <property type="entry name" value="ABCG_dom"/>
</dbReference>
<dbReference type="CDD" id="cd03232">
    <property type="entry name" value="ABCG_PDR_domain2"/>
    <property type="match status" value="1"/>
</dbReference>
<keyword evidence="8 9" id="KW-0472">Membrane</keyword>
<keyword evidence="6" id="KW-0067">ATP-binding</keyword>
<gene>
    <name evidence="11" type="ORF">CROQUDRAFT_174085</name>
</gene>
<dbReference type="PROSITE" id="PS50893">
    <property type="entry name" value="ABC_TRANSPORTER_2"/>
    <property type="match status" value="2"/>
</dbReference>
<evidence type="ECO:0000256" key="1">
    <source>
        <dbReference type="ARBA" id="ARBA00004141"/>
    </source>
</evidence>
<dbReference type="GO" id="GO:0016020">
    <property type="term" value="C:membrane"/>
    <property type="evidence" value="ECO:0007669"/>
    <property type="project" value="UniProtKB-SubCell"/>
</dbReference>
<protein>
    <recommendedName>
        <fullName evidence="10">ABC transporter domain-containing protein</fullName>
    </recommendedName>
</protein>
<feature type="transmembrane region" description="Helical" evidence="9">
    <location>
        <begin position="591"/>
        <end position="616"/>
    </location>
</feature>
<feature type="transmembrane region" description="Helical" evidence="9">
    <location>
        <begin position="743"/>
        <end position="765"/>
    </location>
</feature>
<organism evidence="11 12">
    <name type="scientific">Cronartium quercuum f. sp. fusiforme G11</name>
    <dbReference type="NCBI Taxonomy" id="708437"/>
    <lineage>
        <taxon>Eukaryota</taxon>
        <taxon>Fungi</taxon>
        <taxon>Dikarya</taxon>
        <taxon>Basidiomycota</taxon>
        <taxon>Pucciniomycotina</taxon>
        <taxon>Pucciniomycetes</taxon>
        <taxon>Pucciniales</taxon>
        <taxon>Coleosporiaceae</taxon>
        <taxon>Cronartium</taxon>
    </lineage>
</organism>
<feature type="transmembrane region" description="Helical" evidence="9">
    <location>
        <begin position="1184"/>
        <end position="1204"/>
    </location>
</feature>
<keyword evidence="5" id="KW-0547">Nucleotide-binding</keyword>
<comment type="subcellular location">
    <subcellularLocation>
        <location evidence="1">Membrane</location>
        <topology evidence="1">Multi-pass membrane protein</topology>
    </subcellularLocation>
</comment>
<feature type="transmembrane region" description="Helical" evidence="9">
    <location>
        <begin position="1291"/>
        <end position="1309"/>
    </location>
</feature>
<dbReference type="CDD" id="cd03233">
    <property type="entry name" value="ABCG_PDR_domain1"/>
    <property type="match status" value="1"/>
</dbReference>
<evidence type="ECO:0000259" key="10">
    <source>
        <dbReference type="PROSITE" id="PS50893"/>
    </source>
</evidence>
<feature type="domain" description="ABC transporter" evidence="10">
    <location>
        <begin position="127"/>
        <end position="381"/>
    </location>
</feature>
<dbReference type="Proteomes" id="UP000886653">
    <property type="component" value="Unassembled WGS sequence"/>
</dbReference>
<keyword evidence="7 9" id="KW-1133">Transmembrane helix</keyword>
<dbReference type="InterPro" id="IPR003439">
    <property type="entry name" value="ABC_transporter-like_ATP-bd"/>
</dbReference>
<dbReference type="InterPro" id="IPR003593">
    <property type="entry name" value="AAA+_ATPase"/>
</dbReference>
<evidence type="ECO:0000313" key="12">
    <source>
        <dbReference type="Proteomes" id="UP000886653"/>
    </source>
</evidence>
<proteinExistence type="inferred from homology"/>
<dbReference type="GO" id="GO:0005524">
    <property type="term" value="F:ATP binding"/>
    <property type="evidence" value="ECO:0007669"/>
    <property type="project" value="UniProtKB-KW"/>
</dbReference>
<keyword evidence="4 9" id="KW-0812">Transmembrane</keyword>
<dbReference type="PROSITE" id="PS00211">
    <property type="entry name" value="ABC_TRANSPORTER_1"/>
    <property type="match status" value="1"/>
</dbReference>
<evidence type="ECO:0000256" key="3">
    <source>
        <dbReference type="ARBA" id="ARBA00022448"/>
    </source>
</evidence>
<evidence type="ECO:0000256" key="6">
    <source>
        <dbReference type="ARBA" id="ARBA00022840"/>
    </source>
</evidence>
<dbReference type="Gene3D" id="3.40.50.300">
    <property type="entry name" value="P-loop containing nucleotide triphosphate hydrolases"/>
    <property type="match status" value="2"/>
</dbReference>
<dbReference type="InterPro" id="IPR013525">
    <property type="entry name" value="ABC2_TM"/>
</dbReference>
<feature type="transmembrane region" description="Helical" evidence="9">
    <location>
        <begin position="528"/>
        <end position="546"/>
    </location>
</feature>
<evidence type="ECO:0000256" key="9">
    <source>
        <dbReference type="SAM" id="Phobius"/>
    </source>
</evidence>
<dbReference type="Pfam" id="PF06422">
    <property type="entry name" value="PDR_CDR"/>
    <property type="match status" value="1"/>
</dbReference>
<dbReference type="PANTHER" id="PTHR19241">
    <property type="entry name" value="ATP-BINDING CASSETTE TRANSPORTER"/>
    <property type="match status" value="1"/>
</dbReference>
<dbReference type="InterPro" id="IPR010929">
    <property type="entry name" value="PDR_CDR_ABC"/>
</dbReference>
<evidence type="ECO:0000256" key="8">
    <source>
        <dbReference type="ARBA" id="ARBA00023136"/>
    </source>
</evidence>
<feature type="transmembrane region" description="Helical" evidence="9">
    <location>
        <begin position="1418"/>
        <end position="1441"/>
    </location>
</feature>
<dbReference type="GO" id="GO:0140359">
    <property type="term" value="F:ABC-type transporter activity"/>
    <property type="evidence" value="ECO:0007669"/>
    <property type="project" value="InterPro"/>
</dbReference>
<evidence type="ECO:0000256" key="4">
    <source>
        <dbReference type="ARBA" id="ARBA00022692"/>
    </source>
</evidence>
<evidence type="ECO:0000256" key="2">
    <source>
        <dbReference type="ARBA" id="ARBA00006012"/>
    </source>
</evidence>